<keyword evidence="2" id="KW-0813">Transport</keyword>
<dbReference type="SUPFAM" id="SSF52833">
    <property type="entry name" value="Thioredoxin-like"/>
    <property type="match status" value="1"/>
</dbReference>
<dbReference type="AlphaFoldDB" id="D2RDZ1"/>
<evidence type="ECO:0000313" key="4">
    <source>
        <dbReference type="EMBL" id="ADB58335.1"/>
    </source>
</evidence>
<dbReference type="Proteomes" id="UP000001901">
    <property type="component" value="Chromosome"/>
</dbReference>
<name>D2RDZ1_ARCPA</name>
<comment type="similarity">
    <text evidence="1">Belongs to the glutaredoxin family.</text>
</comment>
<keyword evidence="2" id="KW-0249">Electron transport</keyword>
<protein>
    <submittedName>
        <fullName evidence="4">Glutaredoxin 2</fullName>
    </submittedName>
</protein>
<dbReference type="OrthoDB" id="35385at2157"/>
<dbReference type="EMBL" id="CP001857">
    <property type="protein sequence ID" value="ADB58335.1"/>
    <property type="molecule type" value="Genomic_DNA"/>
</dbReference>
<dbReference type="PANTHER" id="PTHR36450:SF1">
    <property type="entry name" value="THIOREDOXIN"/>
    <property type="match status" value="1"/>
</dbReference>
<organism evidence="4 5">
    <name type="scientific">Archaeoglobus profundus (strain DSM 5631 / JCM 9629 / NBRC 100127 / Av18)</name>
    <dbReference type="NCBI Taxonomy" id="572546"/>
    <lineage>
        <taxon>Archaea</taxon>
        <taxon>Methanobacteriati</taxon>
        <taxon>Methanobacteriota</taxon>
        <taxon>Archaeoglobi</taxon>
        <taxon>Archaeoglobales</taxon>
        <taxon>Archaeoglobaceae</taxon>
        <taxon>Archaeoglobus</taxon>
    </lineage>
</organism>
<evidence type="ECO:0000313" key="5">
    <source>
        <dbReference type="Proteomes" id="UP000001901"/>
    </source>
</evidence>
<gene>
    <name evidence="4" type="ordered locus">Arcpr_1284</name>
</gene>
<proteinExistence type="inferred from homology"/>
<dbReference type="eggNOG" id="arCOG02713">
    <property type="taxonomic scope" value="Archaea"/>
</dbReference>
<dbReference type="InterPro" id="IPR012336">
    <property type="entry name" value="Thioredoxin-like_fold"/>
</dbReference>
<dbReference type="InterPro" id="IPR036249">
    <property type="entry name" value="Thioredoxin-like_sf"/>
</dbReference>
<dbReference type="STRING" id="572546.Arcpr_1284"/>
<dbReference type="InterPro" id="IPR005243">
    <property type="entry name" value="THIRX-like_proc"/>
</dbReference>
<reference evidence="4 5" key="1">
    <citation type="journal article" date="2010" name="Stand. Genomic Sci.">
        <title>Complete genome sequence of Archaeoglobus profundus type strain (AV18).</title>
        <authorList>
            <person name="von Jan M."/>
            <person name="Lapidus A."/>
            <person name="Del Rio T.G."/>
            <person name="Copeland A."/>
            <person name="Tice H."/>
            <person name="Cheng J.F."/>
            <person name="Lucas S."/>
            <person name="Chen F."/>
            <person name="Nolan M."/>
            <person name="Goodwin L."/>
            <person name="Han C."/>
            <person name="Pitluck S."/>
            <person name="Liolios K."/>
            <person name="Ivanova N."/>
            <person name="Mavromatis K."/>
            <person name="Ovchinnikova G."/>
            <person name="Chertkov O."/>
            <person name="Pati A."/>
            <person name="Chen A."/>
            <person name="Palaniappan K."/>
            <person name="Land M."/>
            <person name="Hauser L."/>
            <person name="Chang Y.J."/>
            <person name="Jeffries C.D."/>
            <person name="Saunders E."/>
            <person name="Brettin T."/>
            <person name="Detter J.C."/>
            <person name="Chain P."/>
            <person name="Eichinger K."/>
            <person name="Huber H."/>
            <person name="Spring S."/>
            <person name="Rohde M."/>
            <person name="Goker M."/>
            <person name="Wirth R."/>
            <person name="Woyke T."/>
            <person name="Bristow J."/>
            <person name="Eisen J.A."/>
            <person name="Markowitz V."/>
            <person name="Hugenholtz P."/>
            <person name="Kyrpides N.C."/>
            <person name="Klenk H.P."/>
        </authorList>
    </citation>
    <scope>NUCLEOTIDE SEQUENCE [LARGE SCALE GENOMIC DNA]</scope>
    <source>
        <strain evidence="5">DSM 5631 / JCM 9629 / NBRC 100127 / Av18</strain>
    </source>
</reference>
<dbReference type="Pfam" id="PF13192">
    <property type="entry name" value="Thioredoxin_3"/>
    <property type="match status" value="1"/>
</dbReference>
<dbReference type="RefSeq" id="WP_012940671.1">
    <property type="nucleotide sequence ID" value="NC_013741.1"/>
</dbReference>
<dbReference type="KEGG" id="apo:Arcpr_1284"/>
<dbReference type="Gene3D" id="3.40.30.10">
    <property type="entry name" value="Glutaredoxin"/>
    <property type="match status" value="1"/>
</dbReference>
<accession>D2RDZ1</accession>
<evidence type="ECO:0000256" key="1">
    <source>
        <dbReference type="ARBA" id="ARBA00007787"/>
    </source>
</evidence>
<dbReference type="PROSITE" id="PS51354">
    <property type="entry name" value="GLUTAREDOXIN_2"/>
    <property type="match status" value="1"/>
</dbReference>
<evidence type="ECO:0000256" key="2">
    <source>
        <dbReference type="ARBA" id="ARBA00022982"/>
    </source>
</evidence>
<dbReference type="GeneID" id="8739971"/>
<keyword evidence="5" id="KW-1185">Reference proteome</keyword>
<dbReference type="HOGENOM" id="CLU_090389_20_2_2"/>
<feature type="domain" description="Thioredoxin-like fold" evidence="3">
    <location>
        <begin position="1"/>
        <end position="75"/>
    </location>
</feature>
<sequence length="82" mass="9475">MKLIVFTKKDCPNCPYAKKIAKEVAEELGLEFEEIDIEKDLITALQYNVASTPSIALDEEVLFRGEVPTKEELKREIEKYLR</sequence>
<evidence type="ECO:0000259" key="3">
    <source>
        <dbReference type="Pfam" id="PF13192"/>
    </source>
</evidence>
<dbReference type="PaxDb" id="572546-Arcpr_1284"/>
<dbReference type="PANTHER" id="PTHR36450">
    <property type="entry name" value="THIOREDOXIN"/>
    <property type="match status" value="1"/>
</dbReference>